<dbReference type="PROSITE" id="PS50294">
    <property type="entry name" value="WD_REPEATS_REGION"/>
    <property type="match status" value="2"/>
</dbReference>
<evidence type="ECO:0000256" key="6">
    <source>
        <dbReference type="ARBA" id="ARBA00022618"/>
    </source>
</evidence>
<dbReference type="GO" id="GO:0005764">
    <property type="term" value="C:lysosome"/>
    <property type="evidence" value="ECO:0007669"/>
    <property type="project" value="UniProtKB-SubCell"/>
</dbReference>
<evidence type="ECO:0000256" key="12">
    <source>
        <dbReference type="ARBA" id="ARBA00023306"/>
    </source>
</evidence>
<evidence type="ECO:0000256" key="4">
    <source>
        <dbReference type="ARBA" id="ARBA00022448"/>
    </source>
</evidence>
<keyword evidence="6" id="KW-0132">Cell division</keyword>
<dbReference type="GO" id="GO:0051301">
    <property type="term" value="P:cell division"/>
    <property type="evidence" value="ECO:0007669"/>
    <property type="project" value="UniProtKB-KW"/>
</dbReference>
<dbReference type="PANTHER" id="PTHR11024:SF3">
    <property type="entry name" value="NUCLEOPORIN SEH1"/>
    <property type="match status" value="1"/>
</dbReference>
<keyword evidence="12" id="KW-0131">Cell cycle</keyword>
<feature type="compositionally biased region" description="Low complexity" evidence="14">
    <location>
        <begin position="405"/>
        <end position="414"/>
    </location>
</feature>
<feature type="region of interest" description="Disordered" evidence="14">
    <location>
        <begin position="402"/>
        <end position="426"/>
    </location>
</feature>
<keyword evidence="4" id="KW-0813">Transport</keyword>
<evidence type="ECO:0000256" key="14">
    <source>
        <dbReference type="SAM" id="MobiDB-lite"/>
    </source>
</evidence>
<evidence type="ECO:0000256" key="5">
    <source>
        <dbReference type="ARBA" id="ARBA00022574"/>
    </source>
</evidence>
<evidence type="ECO:0000256" key="7">
    <source>
        <dbReference type="ARBA" id="ARBA00022737"/>
    </source>
</evidence>
<dbReference type="EMBL" id="BLKM01003054">
    <property type="protein sequence ID" value="GFG41058.1"/>
    <property type="molecule type" value="Genomic_DNA"/>
</dbReference>
<keyword evidence="7" id="KW-0677">Repeat</keyword>
<comment type="subcellular location">
    <subcellularLocation>
        <location evidence="2">Lysosome</location>
    </subcellularLocation>
    <subcellularLocation>
        <location evidence="1">Nucleus envelope</location>
    </subcellularLocation>
</comment>
<evidence type="ECO:0000256" key="10">
    <source>
        <dbReference type="ARBA" id="ARBA00023228"/>
    </source>
</evidence>
<dbReference type="InterPro" id="IPR036322">
    <property type="entry name" value="WD40_repeat_dom_sf"/>
</dbReference>
<dbReference type="GO" id="GO:1904263">
    <property type="term" value="P:positive regulation of TORC1 signaling"/>
    <property type="evidence" value="ECO:0007669"/>
    <property type="project" value="TreeGrafter"/>
</dbReference>
<evidence type="ECO:0000256" key="3">
    <source>
        <dbReference type="ARBA" id="ARBA00010102"/>
    </source>
</evidence>
<feature type="repeat" description="WD" evidence="13">
    <location>
        <begin position="324"/>
        <end position="365"/>
    </location>
</feature>
<dbReference type="Pfam" id="PF00400">
    <property type="entry name" value="WD40"/>
    <property type="match status" value="4"/>
</dbReference>
<proteinExistence type="inferred from homology"/>
<evidence type="ECO:0000313" key="15">
    <source>
        <dbReference type="EMBL" id="GFG41058.1"/>
    </source>
</evidence>
<keyword evidence="16" id="KW-1185">Reference proteome</keyword>
<dbReference type="OrthoDB" id="364224at2759"/>
<protein>
    <recommendedName>
        <fullName evidence="17">WD repeat-containing protein 55 homolog</fullName>
    </recommendedName>
</protein>
<reference evidence="16" key="1">
    <citation type="submission" date="2020-01" db="EMBL/GenBank/DDBJ databases">
        <title>Draft genome sequence of the Termite Coptotermes fromosanus.</title>
        <authorList>
            <person name="Itakura S."/>
            <person name="Yosikawa Y."/>
            <person name="Umezawa K."/>
        </authorList>
    </citation>
    <scope>NUCLEOTIDE SEQUENCE [LARGE SCALE GENOMIC DNA]</scope>
</reference>
<dbReference type="Gene3D" id="2.130.10.10">
    <property type="entry name" value="YVTN repeat-like/Quinoprotein amine dehydrogenase"/>
    <property type="match status" value="1"/>
</dbReference>
<feature type="compositionally biased region" description="Polar residues" evidence="14">
    <location>
        <begin position="417"/>
        <end position="426"/>
    </location>
</feature>
<evidence type="ECO:0000256" key="2">
    <source>
        <dbReference type="ARBA" id="ARBA00004371"/>
    </source>
</evidence>
<evidence type="ECO:0000256" key="1">
    <source>
        <dbReference type="ARBA" id="ARBA00004259"/>
    </source>
</evidence>
<dbReference type="GO" id="GO:0015031">
    <property type="term" value="P:protein transport"/>
    <property type="evidence" value="ECO:0007669"/>
    <property type="project" value="UniProtKB-KW"/>
</dbReference>
<dbReference type="InterPro" id="IPR015943">
    <property type="entry name" value="WD40/YVTN_repeat-like_dom_sf"/>
</dbReference>
<dbReference type="InParanoid" id="A0A6L2QCW2"/>
<dbReference type="GO" id="GO:0031080">
    <property type="term" value="C:nuclear pore outer ring"/>
    <property type="evidence" value="ECO:0007669"/>
    <property type="project" value="TreeGrafter"/>
</dbReference>
<keyword evidence="11" id="KW-0539">Nucleus</keyword>
<feature type="repeat" description="WD" evidence="13">
    <location>
        <begin position="58"/>
        <end position="90"/>
    </location>
</feature>
<dbReference type="FunCoup" id="A0A6L2QCW2">
    <property type="interactions" value="1870"/>
</dbReference>
<evidence type="ECO:0000256" key="11">
    <source>
        <dbReference type="ARBA" id="ARBA00023242"/>
    </source>
</evidence>
<keyword evidence="10" id="KW-0458">Lysosome</keyword>
<evidence type="ECO:0000256" key="8">
    <source>
        <dbReference type="ARBA" id="ARBA00022776"/>
    </source>
</evidence>
<dbReference type="Proteomes" id="UP000502823">
    <property type="component" value="Unassembled WGS sequence"/>
</dbReference>
<dbReference type="FunFam" id="2.130.10.10:FF:000063">
    <property type="entry name" value="SEH1 like nucleoporin"/>
    <property type="match status" value="1"/>
</dbReference>
<dbReference type="PROSITE" id="PS50082">
    <property type="entry name" value="WD_REPEATS_2"/>
    <property type="match status" value="2"/>
</dbReference>
<dbReference type="GO" id="GO:0005198">
    <property type="term" value="F:structural molecule activity"/>
    <property type="evidence" value="ECO:0007669"/>
    <property type="project" value="InterPro"/>
</dbReference>
<keyword evidence="9" id="KW-0653">Protein transport</keyword>
<gene>
    <name evidence="15" type="ORF">Cfor_04534</name>
</gene>
<dbReference type="InterPro" id="IPR037363">
    <property type="entry name" value="Sec13/Seh1_fam"/>
</dbReference>
<dbReference type="SUPFAM" id="SSF50978">
    <property type="entry name" value="WD40 repeat-like"/>
    <property type="match status" value="1"/>
</dbReference>
<evidence type="ECO:0000313" key="16">
    <source>
        <dbReference type="Proteomes" id="UP000502823"/>
    </source>
</evidence>
<dbReference type="AlphaFoldDB" id="A0A6L2QCW2"/>
<dbReference type="InterPro" id="IPR001680">
    <property type="entry name" value="WD40_rpt"/>
</dbReference>
<comment type="similarity">
    <text evidence="3">Belongs to the WD repeat SEC13 family.</text>
</comment>
<evidence type="ECO:0000256" key="9">
    <source>
        <dbReference type="ARBA" id="ARBA00022927"/>
    </source>
</evidence>
<keyword evidence="5 13" id="KW-0853">WD repeat</keyword>
<feature type="region of interest" description="Disordered" evidence="14">
    <location>
        <begin position="1"/>
        <end position="38"/>
    </location>
</feature>
<dbReference type="GO" id="GO:0035859">
    <property type="term" value="C:Seh1-associated complex"/>
    <property type="evidence" value="ECO:0007669"/>
    <property type="project" value="TreeGrafter"/>
</dbReference>
<accession>A0A6L2QCW2</accession>
<dbReference type="PANTHER" id="PTHR11024">
    <property type="entry name" value="NUCLEAR PORE COMPLEX PROTEIN SEC13 / SEH1 FAMILY MEMBER"/>
    <property type="match status" value="1"/>
</dbReference>
<comment type="caution">
    <text evidence="15">The sequence shown here is derived from an EMBL/GenBank/DDBJ whole genome shotgun (WGS) entry which is preliminary data.</text>
</comment>
<organism evidence="15 16">
    <name type="scientific">Coptotermes formosanus</name>
    <name type="common">Formosan subterranean termite</name>
    <dbReference type="NCBI Taxonomy" id="36987"/>
    <lineage>
        <taxon>Eukaryota</taxon>
        <taxon>Metazoa</taxon>
        <taxon>Ecdysozoa</taxon>
        <taxon>Arthropoda</taxon>
        <taxon>Hexapoda</taxon>
        <taxon>Insecta</taxon>
        <taxon>Pterygota</taxon>
        <taxon>Neoptera</taxon>
        <taxon>Polyneoptera</taxon>
        <taxon>Dictyoptera</taxon>
        <taxon>Blattodea</taxon>
        <taxon>Blattoidea</taxon>
        <taxon>Termitoidae</taxon>
        <taxon>Rhinotermitidae</taxon>
        <taxon>Coptotermes</taxon>
    </lineage>
</organism>
<sequence length="485" mass="53264">MIGLAQRPLPGNTQHLQETDIHGPSRIQTRNPSKRAAVDPAELQDVVAGAMFEAQSINAEHKDLIHDVAYDFYGQRMATCSSDQFVKVWDQDEHENWHLTASWKAHSGSVWKVTWAHPEFGQVLATCSFDRTAAVWEEIVGEGSVPGERGMRHWVRRTNLVDSRTSVTDVKFAPKSLGLLLATCSADGVVRIYEAPDVMNLSQWTLQHEVSCKLPCSCLSWNPSFNRLHHPVLAVGSDDSNTANGGKVFIYEFSENSRRWSKTETLAGVTEAVHDIAFAPNLGRSYHLLAIATNNVRIVTLKPLLDNTIQSALTRFDIHTVAQFEEHNSTVWRVCWNITGTILASSGDDGFVRLWKVPTEQPELFTFLPWTGANTRFELPLFLANYMNNWKCVAALKGDGTQAQSEPSAPAAPSGGVENSNQSSTTSRSVALGSIQSLTETVPGLFPGSKGGRCIQPTSLPPSCADCVQIWEPVSPGTLWACPGI</sequence>
<evidence type="ECO:0008006" key="17">
    <source>
        <dbReference type="Google" id="ProtNLM"/>
    </source>
</evidence>
<keyword evidence="8" id="KW-0498">Mitosis</keyword>
<dbReference type="GO" id="GO:0034198">
    <property type="term" value="P:cellular response to amino acid starvation"/>
    <property type="evidence" value="ECO:0007669"/>
    <property type="project" value="TreeGrafter"/>
</dbReference>
<evidence type="ECO:0000256" key="13">
    <source>
        <dbReference type="PROSITE-ProRule" id="PRU00221"/>
    </source>
</evidence>
<dbReference type="SMART" id="SM00320">
    <property type="entry name" value="WD40"/>
    <property type="match status" value="6"/>
</dbReference>
<name>A0A6L2QCW2_COPFO</name>